<dbReference type="Proteomes" id="UP001215097">
    <property type="component" value="Chromosome"/>
</dbReference>
<name>A0ABY7XRU1_MICLT</name>
<proteinExistence type="predicted"/>
<accession>A0ABY7XRU1</accession>
<sequence length="79" mass="8208">MPNVVTVILGILSLLALAAGVTSVVARRRMSSNMIQAGILRGPNANAALYVLLLGVLQIVVGVVLMGLAIVLPERIGEF</sequence>
<gene>
    <name evidence="2" type="ORF">KV395_16865</name>
</gene>
<evidence type="ECO:0000256" key="1">
    <source>
        <dbReference type="SAM" id="Phobius"/>
    </source>
</evidence>
<protein>
    <recommendedName>
        <fullName evidence="4">ABC transporter permease</fullName>
    </recommendedName>
</protein>
<dbReference type="RefSeq" id="WP_282214965.1">
    <property type="nucleotide sequence ID" value="NZ_BAAAUN010000001.1"/>
</dbReference>
<evidence type="ECO:0000313" key="3">
    <source>
        <dbReference type="Proteomes" id="UP001215097"/>
    </source>
</evidence>
<keyword evidence="1" id="KW-0472">Membrane</keyword>
<evidence type="ECO:0000313" key="2">
    <source>
        <dbReference type="EMBL" id="WDM44814.1"/>
    </source>
</evidence>
<keyword evidence="1" id="KW-0812">Transmembrane</keyword>
<evidence type="ECO:0008006" key="4">
    <source>
        <dbReference type="Google" id="ProtNLM"/>
    </source>
</evidence>
<dbReference type="EMBL" id="CP078075">
    <property type="protein sequence ID" value="WDM44814.1"/>
    <property type="molecule type" value="Genomic_DNA"/>
</dbReference>
<keyword evidence="1" id="KW-1133">Transmembrane helix</keyword>
<organism evidence="2 3">
    <name type="scientific">Microbacterium luteolum</name>
    <name type="common">Aureobacterium luteolum</name>
    <dbReference type="NCBI Taxonomy" id="69367"/>
    <lineage>
        <taxon>Bacteria</taxon>
        <taxon>Bacillati</taxon>
        <taxon>Actinomycetota</taxon>
        <taxon>Actinomycetes</taxon>
        <taxon>Micrococcales</taxon>
        <taxon>Microbacteriaceae</taxon>
        <taxon>Microbacterium</taxon>
    </lineage>
</organism>
<feature type="transmembrane region" description="Helical" evidence="1">
    <location>
        <begin position="47"/>
        <end position="72"/>
    </location>
</feature>
<keyword evidence="3" id="KW-1185">Reference proteome</keyword>
<reference evidence="2 3" key="1">
    <citation type="submission" date="2021-06" db="EMBL/GenBank/DDBJ databases">
        <title>Genome-based taxonomic framework of Microbacterium strains isolated from marine environment, the description of four new species and reclassification of four preexisting species.</title>
        <authorList>
            <person name="Lee S.D."/>
            <person name="Kim S.-M."/>
            <person name="Byeon Y.-S."/>
            <person name="Yang H.L."/>
            <person name="Kim I.S."/>
        </authorList>
    </citation>
    <scope>NUCLEOTIDE SEQUENCE [LARGE SCALE GENOMIC DNA]</scope>
    <source>
        <strain evidence="2 3">KACC 14465</strain>
    </source>
</reference>